<proteinExistence type="predicted"/>
<dbReference type="AlphaFoldDB" id="A0A484H7A4"/>
<protein>
    <submittedName>
        <fullName evidence="1">Uncharacterized protein</fullName>
    </submittedName>
</protein>
<accession>A0A484H7A4</accession>
<organism evidence="1">
    <name type="scientific">invertebrate metagenome</name>
    <dbReference type="NCBI Taxonomy" id="1711999"/>
    <lineage>
        <taxon>unclassified sequences</taxon>
        <taxon>metagenomes</taxon>
        <taxon>organismal metagenomes</taxon>
    </lineage>
</organism>
<sequence>MLGGFTSETFIRVLMCYDVRQALVLSQQRGSAFSVKMGCVRANGWTLEKPVPSRETTGSFSQV</sequence>
<name>A0A484H7A4_9ZZZZ</name>
<gene>
    <name evidence="1" type="ORF">RIEGSTA812A_PEG_86</name>
</gene>
<evidence type="ECO:0000313" key="1">
    <source>
        <dbReference type="EMBL" id="VBB68613.1"/>
    </source>
</evidence>
<reference evidence="1" key="1">
    <citation type="submission" date="2018-10" db="EMBL/GenBank/DDBJ databases">
        <authorList>
            <person name="Gruber-Vodicka H."/>
            <person name="Jaeckle O."/>
        </authorList>
    </citation>
    <scope>NUCLEOTIDE SEQUENCE</scope>
</reference>
<dbReference type="EMBL" id="LR026963">
    <property type="protein sequence ID" value="VBB68613.1"/>
    <property type="molecule type" value="Genomic_DNA"/>
</dbReference>